<dbReference type="AlphaFoldDB" id="A0A101JV66"/>
<organism evidence="2 3">
    <name type="scientific">Actinoplanes awajinensis subsp. mycoplanecinus</name>
    <dbReference type="NCBI Taxonomy" id="135947"/>
    <lineage>
        <taxon>Bacteria</taxon>
        <taxon>Bacillati</taxon>
        <taxon>Actinomycetota</taxon>
        <taxon>Actinomycetes</taxon>
        <taxon>Micromonosporales</taxon>
        <taxon>Micromonosporaceae</taxon>
        <taxon>Actinoplanes</taxon>
    </lineage>
</organism>
<dbReference type="OrthoDB" id="5510591at2"/>
<sequence length="287" mass="29215">MTTIAVTGATGHLGRLVVESLLSRGVEPSSIIAAVRSPEKAAGLLARGVQVRAADFDKPETLATAFAGVDRLLLVSTSSPGSRLAQHHAAIEAAKAAGVGFVAYTSILRADTTPVLLAADHKATEEALAASGLKHSFLRNGWYHENYTAQIPTATANGGFLGSSGEGRIAGASRADYAEAAAAVLVAEDVKSVYELGGDAPFTMAELAAEVSKQTGTEIGYSDVPADQLVTILAGAGVPEGFAAILADTDVHIKENGALDNPGSDLRELIGRPTTSLSDAVAAALKG</sequence>
<evidence type="ECO:0000313" key="3">
    <source>
        <dbReference type="Proteomes" id="UP000053244"/>
    </source>
</evidence>
<dbReference type="InterPro" id="IPR016040">
    <property type="entry name" value="NAD(P)-bd_dom"/>
</dbReference>
<dbReference type="Proteomes" id="UP000053244">
    <property type="component" value="Unassembled WGS sequence"/>
</dbReference>
<feature type="domain" description="NAD(P)-binding" evidence="1">
    <location>
        <begin position="8"/>
        <end position="185"/>
    </location>
</feature>
<comment type="caution">
    <text evidence="2">The sequence shown here is derived from an EMBL/GenBank/DDBJ whole genome shotgun (WGS) entry which is preliminary data.</text>
</comment>
<proteinExistence type="predicted"/>
<keyword evidence="3" id="KW-1185">Reference proteome</keyword>
<dbReference type="SUPFAM" id="SSF51735">
    <property type="entry name" value="NAD(P)-binding Rossmann-fold domains"/>
    <property type="match status" value="1"/>
</dbReference>
<dbReference type="RefSeq" id="WP_067691860.1">
    <property type="nucleotide sequence ID" value="NZ_LLZH01000145.1"/>
</dbReference>
<dbReference type="Pfam" id="PF13460">
    <property type="entry name" value="NAD_binding_10"/>
    <property type="match status" value="1"/>
</dbReference>
<gene>
    <name evidence="2" type="ORF">ADL15_17655</name>
</gene>
<dbReference type="CDD" id="cd05269">
    <property type="entry name" value="TMR_SDR_a"/>
    <property type="match status" value="1"/>
</dbReference>
<protein>
    <submittedName>
        <fullName evidence="2">Quinone oxidoreductase</fullName>
    </submittedName>
</protein>
<dbReference type="PANTHER" id="PTHR47129">
    <property type="entry name" value="QUINONE OXIDOREDUCTASE 2"/>
    <property type="match status" value="1"/>
</dbReference>
<reference evidence="2 3" key="1">
    <citation type="submission" date="2015-10" db="EMBL/GenBank/DDBJ databases">
        <authorList>
            <person name="Gilbert D.G."/>
        </authorList>
    </citation>
    <scope>NUCLEOTIDE SEQUENCE [LARGE SCALE GENOMIC DNA]</scope>
    <source>
        <strain evidence="2 3">NRRL B-16712</strain>
    </source>
</reference>
<evidence type="ECO:0000313" key="2">
    <source>
        <dbReference type="EMBL" id="KUL33318.1"/>
    </source>
</evidence>
<name>A0A101JV66_9ACTN</name>
<dbReference type="PANTHER" id="PTHR47129:SF1">
    <property type="entry name" value="NMRA-LIKE DOMAIN-CONTAINING PROTEIN"/>
    <property type="match status" value="1"/>
</dbReference>
<dbReference type="EMBL" id="LLZH01000145">
    <property type="protein sequence ID" value="KUL33318.1"/>
    <property type="molecule type" value="Genomic_DNA"/>
</dbReference>
<dbReference type="InterPro" id="IPR036291">
    <property type="entry name" value="NAD(P)-bd_dom_sf"/>
</dbReference>
<dbReference type="Gene3D" id="3.40.50.720">
    <property type="entry name" value="NAD(P)-binding Rossmann-like Domain"/>
    <property type="match status" value="1"/>
</dbReference>
<accession>A0A101JV66</accession>
<dbReference type="Gene3D" id="3.90.25.10">
    <property type="entry name" value="UDP-galactose 4-epimerase, domain 1"/>
    <property type="match status" value="1"/>
</dbReference>
<dbReference type="InterPro" id="IPR052718">
    <property type="entry name" value="NmrA-type_oxidoreductase"/>
</dbReference>
<evidence type="ECO:0000259" key="1">
    <source>
        <dbReference type="Pfam" id="PF13460"/>
    </source>
</evidence>